<organism evidence="1 2">
    <name type="scientific">Ferviditalea candida</name>
    <dbReference type="NCBI Taxonomy" id="3108399"/>
    <lineage>
        <taxon>Bacteria</taxon>
        <taxon>Bacillati</taxon>
        <taxon>Bacillota</taxon>
        <taxon>Bacilli</taxon>
        <taxon>Bacillales</taxon>
        <taxon>Paenibacillaceae</taxon>
        <taxon>Ferviditalea</taxon>
    </lineage>
</organism>
<comment type="caution">
    <text evidence="1">The sequence shown here is derived from an EMBL/GenBank/DDBJ whole genome shotgun (WGS) entry which is preliminary data.</text>
</comment>
<keyword evidence="2" id="KW-1185">Reference proteome</keyword>
<evidence type="ECO:0000313" key="2">
    <source>
        <dbReference type="Proteomes" id="UP001310386"/>
    </source>
</evidence>
<protein>
    <recommendedName>
        <fullName evidence="3">Xylose isomerase-like TIM barrel domain-containing protein</fullName>
    </recommendedName>
</protein>
<evidence type="ECO:0000313" key="1">
    <source>
        <dbReference type="EMBL" id="MEB3104020.1"/>
    </source>
</evidence>
<reference evidence="1" key="1">
    <citation type="submission" date="2023-12" db="EMBL/GenBank/DDBJ databases">
        <title>Fervidustalea candida gen. nov., sp. nov., a novel member of the family Paenibacillaceae isolated from a geothermal area.</title>
        <authorList>
            <person name="Li W.-J."/>
            <person name="Jiao J.-Y."/>
            <person name="Chen Y."/>
        </authorList>
    </citation>
    <scope>NUCLEOTIDE SEQUENCE</scope>
    <source>
        <strain evidence="1">SYSU GA230002</strain>
    </source>
</reference>
<sequence>MDQYGLELILHVYSGCEDNEKPYPDSAEAHIASLETQPVLINSQSAKDSMPHEEQVSFFRHAIRLEKHIGVPLGHETHRGRATFTPWSTAKLLQDLPELHIVADFSHWCNVCESMLPDHEESLSLAMRHVIHIHARVGYKHGPQVPDFRVPEYEYAL</sequence>
<dbReference type="SUPFAM" id="SSF51658">
    <property type="entry name" value="Xylose isomerase-like"/>
    <property type="match status" value="1"/>
</dbReference>
<evidence type="ECO:0008006" key="3">
    <source>
        <dbReference type="Google" id="ProtNLM"/>
    </source>
</evidence>
<dbReference type="InterPro" id="IPR036237">
    <property type="entry name" value="Xyl_isomerase-like_sf"/>
</dbReference>
<dbReference type="Proteomes" id="UP001310386">
    <property type="component" value="Unassembled WGS sequence"/>
</dbReference>
<proteinExistence type="predicted"/>
<dbReference type="Gene3D" id="3.20.20.150">
    <property type="entry name" value="Divalent-metal-dependent TIM barrel enzymes"/>
    <property type="match status" value="1"/>
</dbReference>
<accession>A0ABU5ZNC4</accession>
<name>A0ABU5ZNC4_9BACL</name>
<gene>
    <name evidence="1" type="ORF">VF724_20615</name>
</gene>
<dbReference type="EMBL" id="JAYJLD010000067">
    <property type="protein sequence ID" value="MEB3104020.1"/>
    <property type="molecule type" value="Genomic_DNA"/>
</dbReference>